<accession>A0A151IQ64</accession>
<dbReference type="AlphaFoldDB" id="A0A151IQ64"/>
<comment type="similarity">
    <text evidence="1">Belongs to the peptidase C48 family.</text>
</comment>
<dbReference type="SUPFAM" id="SSF54001">
    <property type="entry name" value="Cysteine proteinases"/>
    <property type="match status" value="1"/>
</dbReference>
<protein>
    <recommendedName>
        <fullName evidence="4">Ubiquitin-like protease family profile domain-containing protein</fullName>
    </recommendedName>
</protein>
<evidence type="ECO:0000313" key="5">
    <source>
        <dbReference type="EMBL" id="KYN08276.1"/>
    </source>
</evidence>
<evidence type="ECO:0000256" key="1">
    <source>
        <dbReference type="ARBA" id="ARBA00005234"/>
    </source>
</evidence>
<gene>
    <name evidence="5" type="ORF">ALC62_00741</name>
</gene>
<keyword evidence="3" id="KW-0378">Hydrolase</keyword>
<evidence type="ECO:0000256" key="2">
    <source>
        <dbReference type="ARBA" id="ARBA00022670"/>
    </source>
</evidence>
<organism evidence="5 6">
    <name type="scientific">Cyphomyrmex costatus</name>
    <dbReference type="NCBI Taxonomy" id="456900"/>
    <lineage>
        <taxon>Eukaryota</taxon>
        <taxon>Metazoa</taxon>
        <taxon>Ecdysozoa</taxon>
        <taxon>Arthropoda</taxon>
        <taxon>Hexapoda</taxon>
        <taxon>Insecta</taxon>
        <taxon>Pterygota</taxon>
        <taxon>Neoptera</taxon>
        <taxon>Endopterygota</taxon>
        <taxon>Hymenoptera</taxon>
        <taxon>Apocrita</taxon>
        <taxon>Aculeata</taxon>
        <taxon>Formicoidea</taxon>
        <taxon>Formicidae</taxon>
        <taxon>Myrmicinae</taxon>
        <taxon>Cyphomyrmex</taxon>
    </lineage>
</organism>
<dbReference type="PANTHER" id="PTHR34718">
    <property type="entry name" value="PHD-TYPE DOMAIN-CONTAINING PROTEIN"/>
    <property type="match status" value="1"/>
</dbReference>
<keyword evidence="2" id="KW-0645">Protease</keyword>
<dbReference type="PROSITE" id="PS50600">
    <property type="entry name" value="ULP_PROTEASE"/>
    <property type="match status" value="1"/>
</dbReference>
<proteinExistence type="inferred from homology"/>
<dbReference type="Gene3D" id="3.40.395.10">
    <property type="entry name" value="Adenoviral Proteinase, Chain A"/>
    <property type="match status" value="1"/>
</dbReference>
<dbReference type="GO" id="GO:0006508">
    <property type="term" value="P:proteolysis"/>
    <property type="evidence" value="ECO:0007669"/>
    <property type="project" value="UniProtKB-KW"/>
</dbReference>
<sequence>MEHFHYLLRNCSNYTPVETWRIQLLNTIQPIPIDKKHIQILHSSSGPLDGHWVCSYYDRKNIFIYDSLNIKRLHEHHELFLKRLFLTYDFNKNPIKFPTVQHQLNYSDCGVFAIAFAILLLFNIQPDKVKYEQKLMRSHLIKILETNVIEHFPQDPQNVQKVFPLAVIKAREIEANRKCMMRQYEKKEQKLSQLKKCDNYITKKEFYKNYTKKRPHQDDAQDLENYRAKQRYRYNKNKENNRGKKRCRYGADIENNRAKKRMRYLTNSQNGRDRQKKINYSRKWLYNKRYYEKRKSMSSLEKQNCNIAKNIVKNWKIVCKKNIVKKYEKFRSKNYIKFNNPAAIKNIFNKLDIKNQVEKQLEAERIVRRCTQIRDSYVRDMYKILALLKKKSEICLSLATKCKTIDEKLKMCTLWQIKTRGFR</sequence>
<dbReference type="EMBL" id="KQ976788">
    <property type="protein sequence ID" value="KYN08276.1"/>
    <property type="molecule type" value="Genomic_DNA"/>
</dbReference>
<dbReference type="GO" id="GO:0008234">
    <property type="term" value="F:cysteine-type peptidase activity"/>
    <property type="evidence" value="ECO:0007669"/>
    <property type="project" value="InterPro"/>
</dbReference>
<dbReference type="InterPro" id="IPR003653">
    <property type="entry name" value="Peptidase_C48_C"/>
</dbReference>
<name>A0A151IQ64_9HYME</name>
<reference evidence="5 6" key="1">
    <citation type="submission" date="2016-03" db="EMBL/GenBank/DDBJ databases">
        <title>Cyphomyrmex costatus WGS genome.</title>
        <authorList>
            <person name="Nygaard S."/>
            <person name="Hu H."/>
            <person name="Boomsma J."/>
            <person name="Zhang G."/>
        </authorList>
    </citation>
    <scope>NUCLEOTIDE SEQUENCE [LARGE SCALE GENOMIC DNA]</scope>
    <source>
        <strain evidence="5">MS0001</strain>
        <tissue evidence="5">Whole body</tissue>
    </source>
</reference>
<evidence type="ECO:0000256" key="3">
    <source>
        <dbReference type="ARBA" id="ARBA00022801"/>
    </source>
</evidence>
<dbReference type="InterPro" id="IPR038765">
    <property type="entry name" value="Papain-like_cys_pep_sf"/>
</dbReference>
<keyword evidence="6" id="KW-1185">Reference proteome</keyword>
<evidence type="ECO:0000259" key="4">
    <source>
        <dbReference type="PROSITE" id="PS50600"/>
    </source>
</evidence>
<evidence type="ECO:0000313" key="6">
    <source>
        <dbReference type="Proteomes" id="UP000078542"/>
    </source>
</evidence>
<feature type="domain" description="Ubiquitin-like protease family profile" evidence="4">
    <location>
        <begin position="1"/>
        <end position="120"/>
    </location>
</feature>
<dbReference type="Proteomes" id="UP000078542">
    <property type="component" value="Unassembled WGS sequence"/>
</dbReference>
<dbReference type="PANTHER" id="PTHR34718:SF2">
    <property type="entry name" value="PHD-TYPE DOMAIN-CONTAINING PROTEIN"/>
    <property type="match status" value="1"/>
</dbReference>